<protein>
    <recommendedName>
        <fullName evidence="1">Plasmid pRiA4b Orf3-like domain-containing protein</fullName>
    </recommendedName>
</protein>
<dbReference type="EMBL" id="AP018252">
    <property type="protein sequence ID" value="BAZ03314.1"/>
    <property type="molecule type" value="Genomic_DNA"/>
</dbReference>
<keyword evidence="3" id="KW-1185">Reference proteome</keyword>
<dbReference type="Pfam" id="PF07929">
    <property type="entry name" value="PRiA4_ORF3"/>
    <property type="match status" value="1"/>
</dbReference>
<dbReference type="AlphaFoldDB" id="A0A1Z4NC69"/>
<proteinExistence type="predicted"/>
<dbReference type="RefSeq" id="WP_096585613.1">
    <property type="nucleotide sequence ID" value="NZ_CAWNJS010000005.1"/>
</dbReference>
<accession>A0A1Z4NC69</accession>
<dbReference type="SUPFAM" id="SSF159941">
    <property type="entry name" value="MM3350-like"/>
    <property type="match status" value="1"/>
</dbReference>
<keyword evidence="2" id="KW-0614">Plasmid</keyword>
<evidence type="ECO:0000259" key="1">
    <source>
        <dbReference type="Pfam" id="PF07929"/>
    </source>
</evidence>
<reference evidence="2 3" key="1">
    <citation type="submission" date="2017-06" db="EMBL/GenBank/DDBJ databases">
        <title>Genome sequencing of cyanobaciteial culture collection at National Institute for Environmental Studies (NIES).</title>
        <authorList>
            <person name="Hirose Y."/>
            <person name="Shimura Y."/>
            <person name="Fujisawa T."/>
            <person name="Nakamura Y."/>
            <person name="Kawachi M."/>
        </authorList>
    </citation>
    <scope>NUCLEOTIDE SEQUENCE [LARGE SCALE GENOMIC DNA]</scope>
    <source>
        <strain evidence="2 3">NIES-37</strain>
        <plasmid evidence="3">Plasmid4 dna</plasmid>
    </source>
</reference>
<sequence length="430" mass="50283">MIKLFSLIPEQIRDKLPLTEDKKQLLQQQTISQNTPGRILRDFQTILEFLQPDGVEVSSTHHQFSLKYLQQLNSQLSSSIDINLKRPVQKSYPYIHGLYFLLRTSGLSQVITEGKKTKLVLDDNILQIWQGLNPTEQYFTLLESWLVWGESELLGDQRDMFDQAYRCLLFWEQLSVSGLNFSNYSEQDKLVYYPGFHNLALLHLFGLIELVSGKPQAAKGWRFTHVKPLPWGNAIMAVLTESRSNIKVEDYAEIREDFRIAFDNLKPYFQPYFPEWSQTLVIAKGGFTEGIHIFKVTLQDAWRRIAIPSNLNLDEVAVAIVQAFDFDPEHLYRFIHKDRLGRTREFNHPFVEIPPNTCDFRLGDLSLEVGNHLQFIFDLLEEWEFDLYLEKIDTDNRKIKQPQVLESHGQPPEQEEGEWQVYFIEPDLDV</sequence>
<dbReference type="InterPro" id="IPR012912">
    <property type="entry name" value="Plasmid_pRiA4b_Orf3-like"/>
</dbReference>
<evidence type="ECO:0000313" key="3">
    <source>
        <dbReference type="Proteomes" id="UP000218785"/>
    </source>
</evidence>
<name>A0A1Z4NC69_9CYAN</name>
<dbReference type="InterPro" id="IPR024047">
    <property type="entry name" value="MM3350-like_sf"/>
</dbReference>
<dbReference type="Proteomes" id="UP000218785">
    <property type="component" value="Plasmid plasmid4"/>
</dbReference>
<feature type="domain" description="Plasmid pRiA4b Orf3-like" evidence="1">
    <location>
        <begin position="298"/>
        <end position="419"/>
    </location>
</feature>
<dbReference type="KEGG" id="ttq:NIES37_73270"/>
<organism evidence="2 3">
    <name type="scientific">Tolypothrix tenuis PCC 7101</name>
    <dbReference type="NCBI Taxonomy" id="231146"/>
    <lineage>
        <taxon>Bacteria</taxon>
        <taxon>Bacillati</taxon>
        <taxon>Cyanobacteriota</taxon>
        <taxon>Cyanophyceae</taxon>
        <taxon>Nostocales</taxon>
        <taxon>Tolypothrichaceae</taxon>
        <taxon>Tolypothrix</taxon>
    </lineage>
</organism>
<geneLocation type="plasmid" evidence="3">
    <name>Plasmid4 dna</name>
</geneLocation>
<dbReference type="Gene3D" id="3.10.290.30">
    <property type="entry name" value="MM3350-like"/>
    <property type="match status" value="1"/>
</dbReference>
<gene>
    <name evidence="2" type="ORF">NIES37_73270</name>
</gene>
<evidence type="ECO:0000313" key="2">
    <source>
        <dbReference type="EMBL" id="BAZ03314.1"/>
    </source>
</evidence>